<keyword evidence="2" id="KW-1185">Reference proteome</keyword>
<sequence>MVAAMVVAIAVVVAPQSDRIGSPSSPTDSGSLSYGVGDFEAMGRLTVVTMVEWGIRGAEVGRGELAGWEKEGLLRPTGAWRWFVDDMLADPDTMAAIEEKGITFDEFKVLCQKHADVSAFKASDGSLQHFTDQLVKTSSSLDLFMIVSYSRRIVNQTGDGHYSLVAAYHRGEDMALILDVAQHKYPFHWLPRKVLWEAMNELDGATREKRG</sequence>
<reference evidence="1" key="1">
    <citation type="submission" date="2022-02" db="EMBL/GenBank/DDBJ databases">
        <title>Plant Genome Project.</title>
        <authorList>
            <person name="Zhang R.-G."/>
        </authorList>
    </citation>
    <scope>NUCLEOTIDE SEQUENCE</scope>
    <source>
        <strain evidence="1">AT1</strain>
    </source>
</reference>
<organism evidence="1 2">
    <name type="scientific">Rhododendron molle</name>
    <name type="common">Chinese azalea</name>
    <name type="synonym">Azalea mollis</name>
    <dbReference type="NCBI Taxonomy" id="49168"/>
    <lineage>
        <taxon>Eukaryota</taxon>
        <taxon>Viridiplantae</taxon>
        <taxon>Streptophyta</taxon>
        <taxon>Embryophyta</taxon>
        <taxon>Tracheophyta</taxon>
        <taxon>Spermatophyta</taxon>
        <taxon>Magnoliopsida</taxon>
        <taxon>eudicotyledons</taxon>
        <taxon>Gunneridae</taxon>
        <taxon>Pentapetalae</taxon>
        <taxon>asterids</taxon>
        <taxon>Ericales</taxon>
        <taxon>Ericaceae</taxon>
        <taxon>Ericoideae</taxon>
        <taxon>Rhodoreae</taxon>
        <taxon>Rhododendron</taxon>
    </lineage>
</organism>
<name>A0ACC0M438_RHOML</name>
<dbReference type="EMBL" id="CM046397">
    <property type="protein sequence ID" value="KAI8535108.1"/>
    <property type="molecule type" value="Genomic_DNA"/>
</dbReference>
<accession>A0ACC0M438</accession>
<protein>
    <submittedName>
        <fullName evidence="1">Uncharacterized protein</fullName>
    </submittedName>
</protein>
<comment type="caution">
    <text evidence="1">The sequence shown here is derived from an EMBL/GenBank/DDBJ whole genome shotgun (WGS) entry which is preliminary data.</text>
</comment>
<dbReference type="Proteomes" id="UP001062846">
    <property type="component" value="Chromosome 10"/>
</dbReference>
<evidence type="ECO:0000313" key="2">
    <source>
        <dbReference type="Proteomes" id="UP001062846"/>
    </source>
</evidence>
<gene>
    <name evidence="1" type="ORF">RHMOL_Rhmol10G0149500</name>
</gene>
<proteinExistence type="predicted"/>
<evidence type="ECO:0000313" key="1">
    <source>
        <dbReference type="EMBL" id="KAI8535108.1"/>
    </source>
</evidence>